<gene>
    <name evidence="1" type="ORF">GKZ89_01030</name>
</gene>
<proteinExistence type="predicted"/>
<protein>
    <submittedName>
        <fullName evidence="1">Cold-shock protein</fullName>
    </submittedName>
</protein>
<dbReference type="OrthoDB" id="1955171at2"/>
<evidence type="ECO:0000313" key="2">
    <source>
        <dbReference type="Proteomes" id="UP000434639"/>
    </source>
</evidence>
<dbReference type="Proteomes" id="UP000434639">
    <property type="component" value="Unassembled WGS sequence"/>
</dbReference>
<dbReference type="AlphaFoldDB" id="A0A7X2V2C7"/>
<accession>A0A7X2V2C7</accession>
<dbReference type="Pfam" id="PF14169">
    <property type="entry name" value="YdjO"/>
    <property type="match status" value="1"/>
</dbReference>
<sequence>MYNKKPIEEIITKETKIWTCTANACNCWVRDNFKSSDEPLCPICKSPMAAQTKELQVVDNPCSSF</sequence>
<evidence type="ECO:0000313" key="1">
    <source>
        <dbReference type="EMBL" id="MTH51972.1"/>
    </source>
</evidence>
<dbReference type="EMBL" id="WMIB01000001">
    <property type="protein sequence ID" value="MTH51972.1"/>
    <property type="molecule type" value="Genomic_DNA"/>
</dbReference>
<comment type="caution">
    <text evidence="1">The sequence shown here is derived from an EMBL/GenBank/DDBJ whole genome shotgun (WGS) entry which is preliminary data.</text>
</comment>
<name>A0A7X2V2C7_9BACI</name>
<organism evidence="1 2">
    <name type="scientific">Metabacillus mangrovi</name>
    <dbReference type="NCBI Taxonomy" id="1491830"/>
    <lineage>
        <taxon>Bacteria</taxon>
        <taxon>Bacillati</taxon>
        <taxon>Bacillota</taxon>
        <taxon>Bacilli</taxon>
        <taxon>Bacillales</taxon>
        <taxon>Bacillaceae</taxon>
        <taxon>Metabacillus</taxon>
    </lineage>
</organism>
<keyword evidence="2" id="KW-1185">Reference proteome</keyword>
<dbReference type="InterPro" id="IPR025916">
    <property type="entry name" value="YdjO"/>
</dbReference>
<reference evidence="1 2" key="1">
    <citation type="journal article" date="2017" name="Int. J. Syst. Evol. Microbiol.">
        <title>Bacillus mangrovi sp. nov., isolated from a sediment sample from a mangrove forest.</title>
        <authorList>
            <person name="Gupta V."/>
            <person name="Singh P.K."/>
            <person name="Korpole S."/>
            <person name="Tanuku N.R.S."/>
            <person name="Pinnaka A.K."/>
        </authorList>
    </citation>
    <scope>NUCLEOTIDE SEQUENCE [LARGE SCALE GENOMIC DNA]</scope>
    <source>
        <strain evidence="1 2">KCTC 33872</strain>
    </source>
</reference>